<protein>
    <submittedName>
        <fullName evidence="2">Roadblock/LC7 domain-containing protein</fullName>
    </submittedName>
</protein>
<dbReference type="GeneID" id="94689839"/>
<dbReference type="SMART" id="SM00960">
    <property type="entry name" value="Robl_LC7"/>
    <property type="match status" value="1"/>
</dbReference>
<dbReference type="Gene3D" id="3.30.450.30">
    <property type="entry name" value="Dynein light chain 2a, cytoplasmic"/>
    <property type="match status" value="1"/>
</dbReference>
<proteinExistence type="predicted"/>
<reference evidence="3 4" key="1">
    <citation type="submission" date="2016-10" db="EMBL/GenBank/DDBJ databases">
        <authorList>
            <person name="de Groot N.N."/>
        </authorList>
    </citation>
    <scope>NUCLEOTIDE SEQUENCE [LARGE SCALE GENOMIC DNA]</scope>
    <source>
        <strain evidence="3 4">LMG 24775</strain>
    </source>
</reference>
<dbReference type="AlphaFoldDB" id="A0A1H3Q1S1"/>
<evidence type="ECO:0000259" key="1">
    <source>
        <dbReference type="SMART" id="SM00960"/>
    </source>
</evidence>
<reference evidence="2 5" key="2">
    <citation type="submission" date="2020-12" db="EMBL/GenBank/DDBJ databases">
        <title>FDA dAtabase for Regulatory Grade micrObial Sequences (FDA-ARGOS): Supporting development and validation of Infectious Disease Dx tests.</title>
        <authorList>
            <person name="Sproer C."/>
            <person name="Gronow S."/>
            <person name="Severitt S."/>
            <person name="Schroder I."/>
            <person name="Tallon L."/>
            <person name="Sadzewicz L."/>
            <person name="Zhao X."/>
            <person name="Boylan J."/>
            <person name="Ott S."/>
            <person name="Bowen H."/>
            <person name="Vavikolanu K."/>
            <person name="Mehta A."/>
            <person name="Aluvathingal J."/>
            <person name="Nadendla S."/>
            <person name="Lowell S."/>
            <person name="Myers T."/>
            <person name="Yan Y."/>
            <person name="Sichtig H."/>
        </authorList>
    </citation>
    <scope>NUCLEOTIDE SEQUENCE [LARGE SCALE GENOMIC DNA]</scope>
    <source>
        <strain evidence="2 5">FDAARGOS_890</strain>
    </source>
</reference>
<feature type="domain" description="Roadblock/LAMTOR2" evidence="1">
    <location>
        <begin position="17"/>
        <end position="110"/>
    </location>
</feature>
<dbReference type="EMBL" id="CP065748">
    <property type="protein sequence ID" value="QPS80190.1"/>
    <property type="molecule type" value="Genomic_DNA"/>
</dbReference>
<gene>
    <name evidence="2" type="ORF">I6G47_24810</name>
    <name evidence="3" type="ORF">SAMN05421547_111215</name>
</gene>
<keyword evidence="5" id="KW-1185">Reference proteome</keyword>
<dbReference type="KEGG" id="dla:I6G47_24810"/>
<accession>A0A1H3Q1S1</accession>
<evidence type="ECO:0000313" key="2">
    <source>
        <dbReference type="EMBL" id="QPS80190.1"/>
    </source>
</evidence>
<evidence type="ECO:0000313" key="4">
    <source>
        <dbReference type="Proteomes" id="UP000183417"/>
    </source>
</evidence>
<dbReference type="Proteomes" id="UP000595064">
    <property type="component" value="Chromosome"/>
</dbReference>
<dbReference type="EMBL" id="FNPE01000011">
    <property type="protein sequence ID" value="SDZ07444.1"/>
    <property type="molecule type" value="Genomic_DNA"/>
</dbReference>
<dbReference type="RefSeq" id="WP_016450374.1">
    <property type="nucleotide sequence ID" value="NZ_AP025556.1"/>
</dbReference>
<dbReference type="SUPFAM" id="SSF103196">
    <property type="entry name" value="Roadblock/LC7 domain"/>
    <property type="match status" value="1"/>
</dbReference>
<dbReference type="InterPro" id="IPR004942">
    <property type="entry name" value="Roadblock/LAMTOR2_dom"/>
</dbReference>
<organism evidence="3 4">
    <name type="scientific">Delftia lacustris</name>
    <dbReference type="NCBI Taxonomy" id="558537"/>
    <lineage>
        <taxon>Bacteria</taxon>
        <taxon>Pseudomonadati</taxon>
        <taxon>Pseudomonadota</taxon>
        <taxon>Betaproteobacteria</taxon>
        <taxon>Burkholderiales</taxon>
        <taxon>Comamonadaceae</taxon>
        <taxon>Delftia</taxon>
    </lineage>
</organism>
<evidence type="ECO:0000313" key="3">
    <source>
        <dbReference type="EMBL" id="SDZ07444.1"/>
    </source>
</evidence>
<evidence type="ECO:0000313" key="5">
    <source>
        <dbReference type="Proteomes" id="UP000595064"/>
    </source>
</evidence>
<name>A0A1H3Q1S1_9BURK</name>
<dbReference type="Proteomes" id="UP000183417">
    <property type="component" value="Unassembled WGS sequence"/>
</dbReference>
<sequence>MKTPTHPQISSTVIEAGQVALNRVVAPLEGVHIALLCTPDGFEITALRVKSELPTERLSAMAGSLMAMAKAVAAEIGHKSCHRLTFETELGTVLFQAVGGSHPAILCMVVDQSALLGRALWAAGEVAGDLSRL</sequence>